<proteinExistence type="inferred from homology"/>
<dbReference type="PANTHER" id="PTHR21152">
    <property type="entry name" value="AMINOTRANSFERASE CLASS V"/>
    <property type="match status" value="1"/>
</dbReference>
<name>A0AA37F978_9ARCH</name>
<sequence>MMLIPGPVEVPASVQARATMVLNHRSGEFREIVRSIEERLNRFTGAERSVVTTGSGTLAVESMVFSILRKGDRVVAAQNGEFSRRLVLSLRRRGVDLKVVDSGEAGAIGVESILAAAEEWGATYVALVHNETGNGTAIRDINSVASHLSARGIRVLVDSVSGFGGMPVSVGAGIYAMATCSQKGIASVPGLGIVCLSGEAASEIRAAEDIPAYMDLSESLRFLERNETPFTPATGAFAALERALELLEYEGLGRRIERHHACAELLRSGIRDLGLSLYGNEENYSDTVVAIRDPEASKSTALLAAKGITVSRGMGQLSESMVRVGNMGIVDGHRILAFLRAYAEVKGRHLDLDEEQLPDSCLLPDGLVSEAGQTG</sequence>
<reference evidence="5" key="1">
    <citation type="journal article" date="2014" name="Int. J. Syst. Evol. Microbiol.">
        <title>Complete genome sequence of Corynebacterium casei LMG S-19264T (=DSM 44701T), isolated from a smear-ripened cheese.</title>
        <authorList>
            <consortium name="US DOE Joint Genome Institute (JGI-PGF)"/>
            <person name="Walter F."/>
            <person name="Albersmeier A."/>
            <person name="Kalinowski J."/>
            <person name="Ruckert C."/>
        </authorList>
    </citation>
    <scope>NUCLEOTIDE SEQUENCE</scope>
    <source>
        <strain evidence="5">JCM 13583</strain>
    </source>
</reference>
<accession>A0AA37F978</accession>
<dbReference type="EMBL" id="BMNY01000001">
    <property type="protein sequence ID" value="GGM70513.1"/>
    <property type="molecule type" value="Genomic_DNA"/>
</dbReference>
<organism evidence="5 6">
    <name type="scientific">Thermogymnomonas acidicola</name>
    <dbReference type="NCBI Taxonomy" id="399579"/>
    <lineage>
        <taxon>Archaea</taxon>
        <taxon>Methanobacteriati</taxon>
        <taxon>Thermoplasmatota</taxon>
        <taxon>Thermoplasmata</taxon>
        <taxon>Thermoplasmatales</taxon>
        <taxon>Thermogymnomonas</taxon>
    </lineage>
</organism>
<keyword evidence="6" id="KW-1185">Reference proteome</keyword>
<gene>
    <name evidence="5" type="ORF">GCM10007108_05680</name>
</gene>
<dbReference type="InterPro" id="IPR024169">
    <property type="entry name" value="SP_NH2Trfase/AEP_transaminase"/>
</dbReference>
<evidence type="ECO:0000259" key="4">
    <source>
        <dbReference type="Pfam" id="PF00266"/>
    </source>
</evidence>
<evidence type="ECO:0000256" key="2">
    <source>
        <dbReference type="ARBA" id="ARBA00009236"/>
    </source>
</evidence>
<evidence type="ECO:0000313" key="5">
    <source>
        <dbReference type="EMBL" id="GGM70513.1"/>
    </source>
</evidence>
<dbReference type="Pfam" id="PF00266">
    <property type="entry name" value="Aminotran_5"/>
    <property type="match status" value="1"/>
</dbReference>
<dbReference type="PIRSF" id="PIRSF000524">
    <property type="entry name" value="SPT"/>
    <property type="match status" value="1"/>
</dbReference>
<dbReference type="InterPro" id="IPR015422">
    <property type="entry name" value="PyrdxlP-dep_Trfase_small"/>
</dbReference>
<dbReference type="AlphaFoldDB" id="A0AA37F978"/>
<evidence type="ECO:0000313" key="6">
    <source>
        <dbReference type="Proteomes" id="UP000632195"/>
    </source>
</evidence>
<evidence type="ECO:0000256" key="1">
    <source>
        <dbReference type="ARBA" id="ARBA00001933"/>
    </source>
</evidence>
<comment type="cofactor">
    <cofactor evidence="1">
        <name>pyridoxal 5'-phosphate</name>
        <dbReference type="ChEBI" id="CHEBI:597326"/>
    </cofactor>
</comment>
<dbReference type="Gene3D" id="3.90.1150.10">
    <property type="entry name" value="Aspartate Aminotransferase, domain 1"/>
    <property type="match status" value="1"/>
</dbReference>
<protein>
    <submittedName>
        <fullName evidence="5">Hydrogenase expression protein HypE</fullName>
    </submittedName>
</protein>
<dbReference type="InterPro" id="IPR015421">
    <property type="entry name" value="PyrdxlP-dep_Trfase_major"/>
</dbReference>
<dbReference type="GO" id="GO:0008453">
    <property type="term" value="F:alanine-glyoxylate transaminase activity"/>
    <property type="evidence" value="ECO:0007669"/>
    <property type="project" value="TreeGrafter"/>
</dbReference>
<dbReference type="SUPFAM" id="SSF53383">
    <property type="entry name" value="PLP-dependent transferases"/>
    <property type="match status" value="1"/>
</dbReference>
<dbReference type="Gene3D" id="3.40.640.10">
    <property type="entry name" value="Type I PLP-dependent aspartate aminotransferase-like (Major domain)"/>
    <property type="match status" value="1"/>
</dbReference>
<dbReference type="InterPro" id="IPR000192">
    <property type="entry name" value="Aminotrans_V_dom"/>
</dbReference>
<dbReference type="GO" id="GO:0004760">
    <property type="term" value="F:L-serine-pyruvate transaminase activity"/>
    <property type="evidence" value="ECO:0007669"/>
    <property type="project" value="TreeGrafter"/>
</dbReference>
<dbReference type="InterPro" id="IPR015424">
    <property type="entry name" value="PyrdxlP-dep_Trfase"/>
</dbReference>
<dbReference type="GO" id="GO:0019265">
    <property type="term" value="P:glycine biosynthetic process, by transamination of glyoxylate"/>
    <property type="evidence" value="ECO:0007669"/>
    <property type="project" value="TreeGrafter"/>
</dbReference>
<reference evidence="5" key="2">
    <citation type="submission" date="2022-09" db="EMBL/GenBank/DDBJ databases">
        <authorList>
            <person name="Sun Q."/>
            <person name="Ohkuma M."/>
        </authorList>
    </citation>
    <scope>NUCLEOTIDE SEQUENCE</scope>
    <source>
        <strain evidence="5">JCM 13583</strain>
    </source>
</reference>
<dbReference type="RefSeq" id="WP_188680145.1">
    <property type="nucleotide sequence ID" value="NZ_BMNY01000001.1"/>
</dbReference>
<comment type="similarity">
    <text evidence="2">Belongs to the class-V pyridoxal-phosphate-dependent aminotransferase family.</text>
</comment>
<evidence type="ECO:0000256" key="3">
    <source>
        <dbReference type="ARBA" id="ARBA00022898"/>
    </source>
</evidence>
<dbReference type="PANTHER" id="PTHR21152:SF39">
    <property type="entry name" value="SOLUBLE HYDROGENASE, SMALL SUBUNIT"/>
    <property type="match status" value="1"/>
</dbReference>
<keyword evidence="3" id="KW-0663">Pyridoxal phosphate</keyword>
<feature type="domain" description="Aminotransferase class V" evidence="4">
    <location>
        <begin position="21"/>
        <end position="316"/>
    </location>
</feature>
<comment type="caution">
    <text evidence="5">The sequence shown here is derived from an EMBL/GenBank/DDBJ whole genome shotgun (WGS) entry which is preliminary data.</text>
</comment>
<dbReference type="Proteomes" id="UP000632195">
    <property type="component" value="Unassembled WGS sequence"/>
</dbReference>